<evidence type="ECO:0000313" key="2">
    <source>
        <dbReference type="Proteomes" id="UP000805193"/>
    </source>
</evidence>
<organism evidence="1 2">
    <name type="scientific">Ixodes persulcatus</name>
    <name type="common">Taiga tick</name>
    <dbReference type="NCBI Taxonomy" id="34615"/>
    <lineage>
        <taxon>Eukaryota</taxon>
        <taxon>Metazoa</taxon>
        <taxon>Ecdysozoa</taxon>
        <taxon>Arthropoda</taxon>
        <taxon>Chelicerata</taxon>
        <taxon>Arachnida</taxon>
        <taxon>Acari</taxon>
        <taxon>Parasitiformes</taxon>
        <taxon>Ixodida</taxon>
        <taxon>Ixodoidea</taxon>
        <taxon>Ixodidae</taxon>
        <taxon>Ixodinae</taxon>
        <taxon>Ixodes</taxon>
    </lineage>
</organism>
<comment type="caution">
    <text evidence="1">The sequence shown here is derived from an EMBL/GenBank/DDBJ whole genome shotgun (WGS) entry which is preliminary data.</text>
</comment>
<sequence length="139" mass="15356">MAQIQLDPRISRAAPRADSGGPGAAESTAGALICFGERLTCCAEPCPQWEGSRERAAREKGIAATGFQGAISQKDMHPAICHSQEDSTKQRPRRKPFKERVHQRSACPRLTLEWPSVYFSEISGPENHCHILGLYVVWL</sequence>
<name>A0AC60PA63_IXOPE</name>
<proteinExistence type="predicted"/>
<evidence type="ECO:0000313" key="1">
    <source>
        <dbReference type="EMBL" id="KAG0416285.1"/>
    </source>
</evidence>
<reference evidence="1 2" key="1">
    <citation type="journal article" date="2020" name="Cell">
        <title>Large-Scale Comparative Analyses of Tick Genomes Elucidate Their Genetic Diversity and Vector Capacities.</title>
        <authorList>
            <consortium name="Tick Genome and Microbiome Consortium (TIGMIC)"/>
            <person name="Jia N."/>
            <person name="Wang J."/>
            <person name="Shi W."/>
            <person name="Du L."/>
            <person name="Sun Y."/>
            <person name="Zhan W."/>
            <person name="Jiang J.F."/>
            <person name="Wang Q."/>
            <person name="Zhang B."/>
            <person name="Ji P."/>
            <person name="Bell-Sakyi L."/>
            <person name="Cui X.M."/>
            <person name="Yuan T.T."/>
            <person name="Jiang B.G."/>
            <person name="Yang W.F."/>
            <person name="Lam T.T."/>
            <person name="Chang Q.C."/>
            <person name="Ding S.J."/>
            <person name="Wang X.J."/>
            <person name="Zhu J.G."/>
            <person name="Ruan X.D."/>
            <person name="Zhao L."/>
            <person name="Wei J.T."/>
            <person name="Ye R.Z."/>
            <person name="Que T.C."/>
            <person name="Du C.H."/>
            <person name="Zhou Y.H."/>
            <person name="Cheng J.X."/>
            <person name="Dai P.F."/>
            <person name="Guo W.B."/>
            <person name="Han X.H."/>
            <person name="Huang E.J."/>
            <person name="Li L.F."/>
            <person name="Wei W."/>
            <person name="Gao Y.C."/>
            <person name="Liu J.Z."/>
            <person name="Shao H.Z."/>
            <person name="Wang X."/>
            <person name="Wang C.C."/>
            <person name="Yang T.C."/>
            <person name="Huo Q.B."/>
            <person name="Li W."/>
            <person name="Chen H.Y."/>
            <person name="Chen S.E."/>
            <person name="Zhou L.G."/>
            <person name="Ni X.B."/>
            <person name="Tian J.H."/>
            <person name="Sheng Y."/>
            <person name="Liu T."/>
            <person name="Pan Y.S."/>
            <person name="Xia L.Y."/>
            <person name="Li J."/>
            <person name="Zhao F."/>
            <person name="Cao W.C."/>
        </authorList>
    </citation>
    <scope>NUCLEOTIDE SEQUENCE [LARGE SCALE GENOMIC DNA]</scope>
    <source>
        <strain evidence="1">Iper-2018</strain>
    </source>
</reference>
<dbReference type="EMBL" id="JABSTQ010010963">
    <property type="protein sequence ID" value="KAG0416285.1"/>
    <property type="molecule type" value="Genomic_DNA"/>
</dbReference>
<accession>A0AC60PA63</accession>
<gene>
    <name evidence="1" type="ORF">HPB47_006501</name>
</gene>
<protein>
    <submittedName>
        <fullName evidence="1">Uncharacterized protein</fullName>
    </submittedName>
</protein>
<dbReference type="Proteomes" id="UP000805193">
    <property type="component" value="Unassembled WGS sequence"/>
</dbReference>
<keyword evidence="2" id="KW-1185">Reference proteome</keyword>